<dbReference type="CDD" id="cd17906">
    <property type="entry name" value="CheX"/>
    <property type="match status" value="1"/>
</dbReference>
<dbReference type="Proteomes" id="UP000198828">
    <property type="component" value="Unassembled WGS sequence"/>
</dbReference>
<dbReference type="SUPFAM" id="SSF103039">
    <property type="entry name" value="CheC-like"/>
    <property type="match status" value="1"/>
</dbReference>
<evidence type="ECO:0000313" key="4">
    <source>
        <dbReference type="Proteomes" id="UP000198828"/>
    </source>
</evidence>
<evidence type="ECO:0000259" key="2">
    <source>
        <dbReference type="Pfam" id="PF13690"/>
    </source>
</evidence>
<dbReference type="GO" id="GO:0006935">
    <property type="term" value="P:chemotaxis"/>
    <property type="evidence" value="ECO:0007669"/>
    <property type="project" value="UniProtKB-KW"/>
</dbReference>
<dbReference type="InterPro" id="IPR038756">
    <property type="entry name" value="CheX-like"/>
</dbReference>
<name>A0A1H3B9M1_9FIRM</name>
<dbReference type="AlphaFoldDB" id="A0A1H3B9M1"/>
<dbReference type="PANTHER" id="PTHR39452">
    <property type="entry name" value="CHEY-P PHOSPHATASE CHEX"/>
    <property type="match status" value="1"/>
</dbReference>
<organism evidence="3 4">
    <name type="scientific">Tepidimicrobium xylanilyticum</name>
    <dbReference type="NCBI Taxonomy" id="1123352"/>
    <lineage>
        <taxon>Bacteria</taxon>
        <taxon>Bacillati</taxon>
        <taxon>Bacillota</taxon>
        <taxon>Tissierellia</taxon>
        <taxon>Tissierellales</taxon>
        <taxon>Tepidimicrobiaceae</taxon>
        <taxon>Tepidimicrobium</taxon>
    </lineage>
</organism>
<sequence>MKAEYVNSFYIATKDVFHLMLDLDVERGDLEVVEGLVSSKNANVVLGVTGDLKGSVLFSFTRDMILEMVRIMSGLEMKTIDNFVSSALGEVANIIGGNALTNLTSYNYVCDLAPPQVIIGEYKSLSMANKKALLVPIKTDIGEFDINIFITDDKKKL</sequence>
<dbReference type="EMBL" id="FNNG01000010">
    <property type="protein sequence ID" value="SDX38331.1"/>
    <property type="molecule type" value="Genomic_DNA"/>
</dbReference>
<keyword evidence="1" id="KW-0145">Chemotaxis</keyword>
<dbReference type="InterPro" id="IPR028976">
    <property type="entry name" value="CheC-like_sf"/>
</dbReference>
<keyword evidence="4" id="KW-1185">Reference proteome</keyword>
<dbReference type="Pfam" id="PF13690">
    <property type="entry name" value="CheX"/>
    <property type="match status" value="1"/>
</dbReference>
<dbReference type="InterPro" id="IPR028051">
    <property type="entry name" value="CheX-like_dom"/>
</dbReference>
<dbReference type="PANTHER" id="PTHR39452:SF1">
    <property type="entry name" value="CHEY-P PHOSPHATASE CHEX"/>
    <property type="match status" value="1"/>
</dbReference>
<dbReference type="Gene3D" id="3.40.1550.10">
    <property type="entry name" value="CheC-like"/>
    <property type="match status" value="1"/>
</dbReference>
<evidence type="ECO:0000256" key="1">
    <source>
        <dbReference type="ARBA" id="ARBA00022500"/>
    </source>
</evidence>
<dbReference type="RefSeq" id="WP_093753656.1">
    <property type="nucleotide sequence ID" value="NZ_BSYN01000005.1"/>
</dbReference>
<feature type="domain" description="Chemotaxis phosphatase CheX-like" evidence="2">
    <location>
        <begin position="44"/>
        <end position="136"/>
    </location>
</feature>
<gene>
    <name evidence="3" type="ORF">SAMN05660923_02204</name>
</gene>
<dbReference type="OrthoDB" id="9788100at2"/>
<evidence type="ECO:0000313" key="3">
    <source>
        <dbReference type="EMBL" id="SDX38331.1"/>
    </source>
</evidence>
<accession>A0A1H3B9M1</accession>
<protein>
    <submittedName>
        <fullName evidence="3">Chemotaxis protein CheX</fullName>
    </submittedName>
</protein>
<reference evidence="3 4" key="1">
    <citation type="submission" date="2016-10" db="EMBL/GenBank/DDBJ databases">
        <authorList>
            <person name="de Groot N.N."/>
        </authorList>
    </citation>
    <scope>NUCLEOTIDE SEQUENCE [LARGE SCALE GENOMIC DNA]</scope>
    <source>
        <strain evidence="3 4">DSM 23310</strain>
    </source>
</reference>
<proteinExistence type="predicted"/>